<dbReference type="InterPro" id="IPR011006">
    <property type="entry name" value="CheY-like_superfamily"/>
</dbReference>
<dbReference type="EMBL" id="JBHLWI010000083">
    <property type="protein sequence ID" value="MFC0264633.1"/>
    <property type="molecule type" value="Genomic_DNA"/>
</dbReference>
<accession>A0ABV6FXM8</accession>
<evidence type="ECO:0000256" key="4">
    <source>
        <dbReference type="ARBA" id="ARBA00022679"/>
    </source>
</evidence>
<comment type="catalytic activity">
    <reaction evidence="1">
        <text>ATP + protein L-histidine = ADP + protein N-phospho-L-histidine.</text>
        <dbReference type="EC" id="2.7.13.3"/>
    </reaction>
</comment>
<evidence type="ECO:0000256" key="8">
    <source>
        <dbReference type="SAM" id="Phobius"/>
    </source>
</evidence>
<dbReference type="SUPFAM" id="SSF47384">
    <property type="entry name" value="Homodimeric domain of signal transducing histidine kinase"/>
    <property type="match status" value="1"/>
</dbReference>
<dbReference type="PROSITE" id="PS50109">
    <property type="entry name" value="HIS_KIN"/>
    <property type="match status" value="1"/>
</dbReference>
<evidence type="ECO:0000256" key="5">
    <source>
        <dbReference type="ARBA" id="ARBA00022777"/>
    </source>
</evidence>
<dbReference type="SUPFAM" id="SSF47226">
    <property type="entry name" value="Histidine-containing phosphotransfer domain, HPT domain"/>
    <property type="match status" value="1"/>
</dbReference>
<gene>
    <name evidence="11" type="ORF">ACFFIP_18245</name>
</gene>
<dbReference type="Gene3D" id="3.30.565.10">
    <property type="entry name" value="Histidine kinase-like ATPase, C-terminal domain"/>
    <property type="match status" value="1"/>
</dbReference>
<dbReference type="Proteomes" id="UP001589797">
    <property type="component" value="Unassembled WGS sequence"/>
</dbReference>
<evidence type="ECO:0000313" key="11">
    <source>
        <dbReference type="EMBL" id="MFC0264633.1"/>
    </source>
</evidence>
<evidence type="ECO:0000259" key="9">
    <source>
        <dbReference type="PROSITE" id="PS50109"/>
    </source>
</evidence>
<dbReference type="InterPro" id="IPR036641">
    <property type="entry name" value="HPT_dom_sf"/>
</dbReference>
<evidence type="ECO:0000256" key="2">
    <source>
        <dbReference type="ARBA" id="ARBA00012438"/>
    </source>
</evidence>
<evidence type="ECO:0000256" key="6">
    <source>
        <dbReference type="PROSITE-ProRule" id="PRU00169"/>
    </source>
</evidence>
<organism evidence="11 12">
    <name type="scientific">Fontibacter flavus</name>
    <dbReference type="NCBI Taxonomy" id="654838"/>
    <lineage>
        <taxon>Bacteria</taxon>
        <taxon>Pseudomonadati</taxon>
        <taxon>Bacteroidota</taxon>
        <taxon>Cytophagia</taxon>
        <taxon>Cytophagales</taxon>
        <taxon>Cyclobacteriaceae</taxon>
        <taxon>Fontibacter</taxon>
    </lineage>
</organism>
<dbReference type="RefSeq" id="WP_382389204.1">
    <property type="nucleotide sequence ID" value="NZ_JBHLWI010000083.1"/>
</dbReference>
<keyword evidence="8" id="KW-0812">Transmembrane</keyword>
<dbReference type="Gene3D" id="3.40.50.2300">
    <property type="match status" value="1"/>
</dbReference>
<feature type="transmembrane region" description="Helical" evidence="8">
    <location>
        <begin position="12"/>
        <end position="36"/>
    </location>
</feature>
<dbReference type="PANTHER" id="PTHR43047">
    <property type="entry name" value="TWO-COMPONENT HISTIDINE PROTEIN KINASE"/>
    <property type="match status" value="1"/>
</dbReference>
<evidence type="ECO:0000256" key="1">
    <source>
        <dbReference type="ARBA" id="ARBA00000085"/>
    </source>
</evidence>
<protein>
    <recommendedName>
        <fullName evidence="2">histidine kinase</fullName>
        <ecNumber evidence="2">2.7.13.3</ecNumber>
    </recommendedName>
</protein>
<dbReference type="InterPro" id="IPR036890">
    <property type="entry name" value="HATPase_C_sf"/>
</dbReference>
<name>A0ABV6FXM8_9BACT</name>
<evidence type="ECO:0000259" key="10">
    <source>
        <dbReference type="PROSITE" id="PS50110"/>
    </source>
</evidence>
<keyword evidence="12" id="KW-1185">Reference proteome</keyword>
<keyword evidence="5 11" id="KW-0418">Kinase</keyword>
<dbReference type="InterPro" id="IPR001789">
    <property type="entry name" value="Sig_transdc_resp-reg_receiver"/>
</dbReference>
<dbReference type="InterPro" id="IPR036097">
    <property type="entry name" value="HisK_dim/P_sf"/>
</dbReference>
<dbReference type="SUPFAM" id="SSF52172">
    <property type="entry name" value="CheY-like"/>
    <property type="match status" value="1"/>
</dbReference>
<dbReference type="InterPro" id="IPR003594">
    <property type="entry name" value="HATPase_dom"/>
</dbReference>
<sequence>MFKSKKKYQVGSKVVIGFILAAFLVVTVSVVTYFSISKLLDTVENLTEPNEKLTQLNGLLADVYLLDMSKTERTSDKDSVLDETLARVKGRLDWLKMHSQDSEEEESFEKISLNISELMVVFAGLEEVRYNLTNRTFSEEALKNIETRIKRQQELSEMQFLGKIRNRDIMSEISGRNNRGSRVDELEGEKTLLSQGEIDYREELMEIFRDIGDLQGGSADLKQETTEGALEALKSFMTEMFEDEQRLQRDFVDLETRLIDKNKEVFSQIQGLISSMQRNLLENYDEKNQSAYALTYNVSIVLAIMVFLGVVGSLGFVNSILNEVKKANLYRSRLEEAKKESDKLAKAKQDFLANMSHEIRNPLHAIQGYQQALNKSDLNAEQKEFVGMIGFASETLIGIVNDILDFSKLEAGKVQIEKEAFDPLRLFLSIKSFYSFKAEEKGVGFNWDIDLPKDKWLIGDQLRINQILNNLLSNAMKFTHQGTIDVAIQYSDQTLKISIEDTGIGMSKEMLVQIFEEFNQGDTSITRRFGGTGLGLAIIKKLIDLQGGSISAESTLGKGTKMEVILPMDVTVSAEQEEEGATAEYSLAGLNVLVVDDDAIGLKLIKLLLESERANVTVFHGGIEFRDTFKEGSFDLAILDIQMPDISGIEVLKMLRSRDLYKNLPVMAMTANVFADEQDKLKNQGFDRLLLKPFSDKQLISKIGDLLKLKKKKIDSNVETIHNIQPQVSSYDVADLKKFCMGDEDMLIEVIADIIQVTQGNIADLGEAVRLTDFSKIREITHQLSSRLAQIKAKEGAMAKDIEFSIKAGKTEGLEKEILALIEDTKVLLKKIDEDFKLSIA</sequence>
<dbReference type="PROSITE" id="PS50110">
    <property type="entry name" value="RESPONSE_REGULATORY"/>
    <property type="match status" value="1"/>
</dbReference>
<proteinExistence type="predicted"/>
<dbReference type="Pfam" id="PF00512">
    <property type="entry name" value="HisKA"/>
    <property type="match status" value="1"/>
</dbReference>
<reference evidence="11 12" key="1">
    <citation type="submission" date="2024-09" db="EMBL/GenBank/DDBJ databases">
        <authorList>
            <person name="Sun Q."/>
            <person name="Mori K."/>
        </authorList>
    </citation>
    <scope>NUCLEOTIDE SEQUENCE [LARGE SCALE GENOMIC DNA]</scope>
    <source>
        <strain evidence="11 12">CCM 7650</strain>
    </source>
</reference>
<dbReference type="GO" id="GO:0016301">
    <property type="term" value="F:kinase activity"/>
    <property type="evidence" value="ECO:0007669"/>
    <property type="project" value="UniProtKB-KW"/>
</dbReference>
<dbReference type="Gene3D" id="1.10.287.130">
    <property type="match status" value="1"/>
</dbReference>
<dbReference type="CDD" id="cd00082">
    <property type="entry name" value="HisKA"/>
    <property type="match status" value="1"/>
</dbReference>
<dbReference type="PANTHER" id="PTHR43047:SF64">
    <property type="entry name" value="HISTIDINE KINASE CONTAINING CHEY-HOMOLOGOUS RECEIVER DOMAIN AND PAS DOMAIN-RELATED"/>
    <property type="match status" value="1"/>
</dbReference>
<dbReference type="InterPro" id="IPR005467">
    <property type="entry name" value="His_kinase_dom"/>
</dbReference>
<comment type="caution">
    <text evidence="11">The sequence shown here is derived from an EMBL/GenBank/DDBJ whole genome shotgun (WGS) entry which is preliminary data.</text>
</comment>
<dbReference type="CDD" id="cd17546">
    <property type="entry name" value="REC_hyHK_CKI1_RcsC-like"/>
    <property type="match status" value="1"/>
</dbReference>
<dbReference type="InterPro" id="IPR003661">
    <property type="entry name" value="HisK_dim/P_dom"/>
</dbReference>
<evidence type="ECO:0000256" key="3">
    <source>
        <dbReference type="ARBA" id="ARBA00022553"/>
    </source>
</evidence>
<dbReference type="SUPFAM" id="SSF55874">
    <property type="entry name" value="ATPase domain of HSP90 chaperone/DNA topoisomerase II/histidine kinase"/>
    <property type="match status" value="1"/>
</dbReference>
<dbReference type="Pfam" id="PF00072">
    <property type="entry name" value="Response_reg"/>
    <property type="match status" value="1"/>
</dbReference>
<feature type="modified residue" description="4-aspartylphosphate" evidence="6">
    <location>
        <position position="640"/>
    </location>
</feature>
<dbReference type="CDD" id="cd16922">
    <property type="entry name" value="HATPase_EvgS-ArcB-TorS-like"/>
    <property type="match status" value="1"/>
</dbReference>
<dbReference type="PRINTS" id="PR00344">
    <property type="entry name" value="BCTRLSENSOR"/>
</dbReference>
<feature type="domain" description="Response regulatory" evidence="10">
    <location>
        <begin position="591"/>
        <end position="707"/>
    </location>
</feature>
<keyword evidence="7" id="KW-0175">Coiled coil</keyword>
<dbReference type="EC" id="2.7.13.3" evidence="2"/>
<feature type="domain" description="Histidine kinase" evidence="9">
    <location>
        <begin position="354"/>
        <end position="570"/>
    </location>
</feature>
<keyword evidence="4" id="KW-0808">Transferase</keyword>
<feature type="transmembrane region" description="Helical" evidence="8">
    <location>
        <begin position="296"/>
        <end position="321"/>
    </location>
</feature>
<keyword evidence="3 6" id="KW-0597">Phosphoprotein</keyword>
<dbReference type="SMART" id="SM00388">
    <property type="entry name" value="HisKA"/>
    <property type="match status" value="1"/>
</dbReference>
<evidence type="ECO:0000256" key="7">
    <source>
        <dbReference type="SAM" id="Coils"/>
    </source>
</evidence>
<dbReference type="InterPro" id="IPR004358">
    <property type="entry name" value="Sig_transdc_His_kin-like_C"/>
</dbReference>
<keyword evidence="8" id="KW-1133">Transmembrane helix</keyword>
<dbReference type="Gene3D" id="1.20.120.160">
    <property type="entry name" value="HPT domain"/>
    <property type="match status" value="1"/>
</dbReference>
<dbReference type="SMART" id="SM00387">
    <property type="entry name" value="HATPase_c"/>
    <property type="match status" value="1"/>
</dbReference>
<feature type="coiled-coil region" evidence="7">
    <location>
        <begin position="320"/>
        <end position="354"/>
    </location>
</feature>
<dbReference type="SMART" id="SM00448">
    <property type="entry name" value="REC"/>
    <property type="match status" value="1"/>
</dbReference>
<evidence type="ECO:0000313" key="12">
    <source>
        <dbReference type="Proteomes" id="UP001589797"/>
    </source>
</evidence>
<dbReference type="SUPFAM" id="SSF58100">
    <property type="entry name" value="Bacterial hemolysins"/>
    <property type="match status" value="1"/>
</dbReference>
<dbReference type="Pfam" id="PF02518">
    <property type="entry name" value="HATPase_c"/>
    <property type="match status" value="1"/>
</dbReference>
<keyword evidence="8" id="KW-0472">Membrane</keyword>